<accession>A0ABS8TYM1</accession>
<reference evidence="2" key="1">
    <citation type="submission" date="2021-11" db="EMBL/GenBank/DDBJ databases">
        <title>Genome sequence of Xylella taiwanensis PLS432.</title>
        <authorList>
            <person name="Weng L.-W."/>
            <person name="Su C.-C."/>
            <person name="Tsai C.-W."/>
            <person name="Kuo C.-H."/>
        </authorList>
    </citation>
    <scope>NUCLEOTIDE SEQUENCE</scope>
    <source>
        <strain evidence="2">PLS432</strain>
    </source>
</reference>
<dbReference type="InterPro" id="IPR010982">
    <property type="entry name" value="Lambda_DNA-bd_dom_sf"/>
</dbReference>
<dbReference type="CDD" id="cd00093">
    <property type="entry name" value="HTH_XRE"/>
    <property type="match status" value="1"/>
</dbReference>
<evidence type="ECO:0000259" key="1">
    <source>
        <dbReference type="PROSITE" id="PS50943"/>
    </source>
</evidence>
<dbReference type="Pfam" id="PF12472">
    <property type="entry name" value="DUF3693"/>
    <property type="match status" value="1"/>
</dbReference>
<gene>
    <name evidence="2" type="ORF">LPH55_11165</name>
</gene>
<name>A0ABS8TYM1_9GAMM</name>
<organism evidence="2 3">
    <name type="scientific">Xylella taiwanensis</name>
    <dbReference type="NCBI Taxonomy" id="1444770"/>
    <lineage>
        <taxon>Bacteria</taxon>
        <taxon>Pseudomonadati</taxon>
        <taxon>Pseudomonadota</taxon>
        <taxon>Gammaproteobacteria</taxon>
        <taxon>Lysobacterales</taxon>
        <taxon>Lysobacteraceae</taxon>
        <taxon>Xylella</taxon>
    </lineage>
</organism>
<dbReference type="SUPFAM" id="SSF47413">
    <property type="entry name" value="lambda repressor-like DNA-binding domains"/>
    <property type="match status" value="1"/>
</dbReference>
<sequence>MCNPILLDYKYDSIPLEHKNQEAWFTMDINLLLDKAKEMYSVKQDKELAQKLKIKATAISNYRKGISLPDAIACSALANATGLPLAKVIGIVGEARAKSKEEKAVWRKLATAATLALGVGVTSPNVSEASNHVKNRLFTKWTDYALCEMGEEGRHSTHENC</sequence>
<dbReference type="InterPro" id="IPR021096">
    <property type="entry name" value="Vibrio_phage_VSK_Orf152"/>
</dbReference>
<keyword evidence="3" id="KW-1185">Reference proteome</keyword>
<dbReference type="Proteomes" id="UP001430701">
    <property type="component" value="Unassembled WGS sequence"/>
</dbReference>
<dbReference type="RefSeq" id="WP_114867129.1">
    <property type="nucleotide sequence ID" value="NZ_CP053627.1"/>
</dbReference>
<dbReference type="InterPro" id="IPR001387">
    <property type="entry name" value="Cro/C1-type_HTH"/>
</dbReference>
<dbReference type="Gene3D" id="1.10.260.40">
    <property type="entry name" value="lambda repressor-like DNA-binding domains"/>
    <property type="match status" value="1"/>
</dbReference>
<dbReference type="PROSITE" id="PS50943">
    <property type="entry name" value="HTH_CROC1"/>
    <property type="match status" value="1"/>
</dbReference>
<feature type="domain" description="HTH cro/C1-type" evidence="1">
    <location>
        <begin position="46"/>
        <end position="88"/>
    </location>
</feature>
<proteinExistence type="predicted"/>
<protein>
    <submittedName>
        <fullName evidence="2">DUF3693 domain-containing protein</fullName>
    </submittedName>
</protein>
<evidence type="ECO:0000313" key="3">
    <source>
        <dbReference type="Proteomes" id="UP001430701"/>
    </source>
</evidence>
<comment type="caution">
    <text evidence="2">The sequence shown here is derived from an EMBL/GenBank/DDBJ whole genome shotgun (WGS) entry which is preliminary data.</text>
</comment>
<dbReference type="EMBL" id="JAJPPU010000002">
    <property type="protein sequence ID" value="MCD8474000.1"/>
    <property type="molecule type" value="Genomic_DNA"/>
</dbReference>
<evidence type="ECO:0000313" key="2">
    <source>
        <dbReference type="EMBL" id="MCD8474000.1"/>
    </source>
</evidence>
<dbReference type="Pfam" id="PF01381">
    <property type="entry name" value="HTH_3"/>
    <property type="match status" value="1"/>
</dbReference>
<dbReference type="GeneID" id="68900902"/>